<dbReference type="RefSeq" id="WP_328958701.1">
    <property type="nucleotide sequence ID" value="NZ_CP108110.1"/>
</dbReference>
<sequence length="82" mass="9003">MDGCLLRNPEDITPAMPHHIIGGQWKRIKASGQVDIPEGVVLYGLRHFFASDCLSNGIPITRPADRTRVQAAPKPVRSVRSS</sequence>
<gene>
    <name evidence="1" type="ORF">OHA16_37275</name>
</gene>
<name>A0ABZ1UAF9_9ACTN</name>
<proteinExistence type="predicted"/>
<evidence type="ECO:0000313" key="2">
    <source>
        <dbReference type="Proteomes" id="UP001432222"/>
    </source>
</evidence>
<evidence type="ECO:0008006" key="3">
    <source>
        <dbReference type="Google" id="ProtNLM"/>
    </source>
</evidence>
<evidence type="ECO:0000313" key="1">
    <source>
        <dbReference type="EMBL" id="WUQ88150.1"/>
    </source>
</evidence>
<reference evidence="1" key="1">
    <citation type="submission" date="2022-10" db="EMBL/GenBank/DDBJ databases">
        <title>The complete genomes of actinobacterial strains from the NBC collection.</title>
        <authorList>
            <person name="Joergensen T.S."/>
            <person name="Alvarez Arevalo M."/>
            <person name="Sterndorff E.B."/>
            <person name="Faurdal D."/>
            <person name="Vuksanovic O."/>
            <person name="Mourched A.-S."/>
            <person name="Charusanti P."/>
            <person name="Shaw S."/>
            <person name="Blin K."/>
            <person name="Weber T."/>
        </authorList>
    </citation>
    <scope>NUCLEOTIDE SEQUENCE</scope>
    <source>
        <strain evidence="1">NBC_00222</strain>
    </source>
</reference>
<dbReference type="Proteomes" id="UP001432222">
    <property type="component" value="Chromosome"/>
</dbReference>
<organism evidence="1 2">
    <name type="scientific">Kitasatospora purpeofusca</name>
    <dbReference type="NCBI Taxonomy" id="67352"/>
    <lineage>
        <taxon>Bacteria</taxon>
        <taxon>Bacillati</taxon>
        <taxon>Actinomycetota</taxon>
        <taxon>Actinomycetes</taxon>
        <taxon>Kitasatosporales</taxon>
        <taxon>Streptomycetaceae</taxon>
        <taxon>Kitasatospora</taxon>
    </lineage>
</organism>
<dbReference type="EMBL" id="CP108110">
    <property type="protein sequence ID" value="WUQ88150.1"/>
    <property type="molecule type" value="Genomic_DNA"/>
</dbReference>
<accession>A0ABZ1UAF9</accession>
<keyword evidence="2" id="KW-1185">Reference proteome</keyword>
<protein>
    <recommendedName>
        <fullName evidence="3">Tyr recombinase domain-containing protein</fullName>
    </recommendedName>
</protein>